<reference evidence="4 5" key="1">
    <citation type="journal article" date="2007" name="Genome Biol.">
        <title>Interrupted coding sequences in Mycobacterium smegmatis: authentic mutations or sequencing errors?</title>
        <authorList>
            <person name="Deshayes C."/>
            <person name="Perrodou E."/>
            <person name="Gallien S."/>
            <person name="Euphrasie D."/>
            <person name="Schaeffer C."/>
            <person name="Van-Dorsselaer A."/>
            <person name="Poch O."/>
            <person name="Lecompte O."/>
            <person name="Reyrat J.M."/>
        </authorList>
    </citation>
    <scope>NUCLEOTIDE SEQUENCE [LARGE SCALE GENOMIC DNA]</scope>
    <source>
        <strain evidence="5">ATCC 700084 / mc(2)155</strain>
    </source>
</reference>
<dbReference type="InterPro" id="IPR041664">
    <property type="entry name" value="AAA_16"/>
</dbReference>
<dbReference type="Pfam" id="PF00211">
    <property type="entry name" value="Guanylate_cyc"/>
    <property type="match status" value="1"/>
</dbReference>
<dbReference type="SUPFAM" id="SSF55073">
    <property type="entry name" value="Nucleotide cyclase"/>
    <property type="match status" value="1"/>
</dbReference>
<feature type="domain" description="Guanylate cyclase" evidence="3">
    <location>
        <begin position="41"/>
        <end position="172"/>
    </location>
</feature>
<keyword evidence="2" id="KW-0067">ATP-binding</keyword>
<dbReference type="GO" id="GO:0005524">
    <property type="term" value="F:ATP binding"/>
    <property type="evidence" value="ECO:0007669"/>
    <property type="project" value="UniProtKB-KW"/>
</dbReference>
<dbReference type="Pfam" id="PF13240">
    <property type="entry name" value="Zn_Ribbon_1"/>
    <property type="match status" value="1"/>
</dbReference>
<dbReference type="GO" id="GO:0004016">
    <property type="term" value="F:adenylate cyclase activity"/>
    <property type="evidence" value="ECO:0007669"/>
    <property type="project" value="UniProtKB-EC"/>
</dbReference>
<dbReference type="PANTHER" id="PTHR16305:SF28">
    <property type="entry name" value="GUANYLATE CYCLASE DOMAIN-CONTAINING PROTEIN"/>
    <property type="match status" value="1"/>
</dbReference>
<dbReference type="PATRIC" id="fig|246196.56.peg.226"/>
<dbReference type="GO" id="GO:0005737">
    <property type="term" value="C:cytoplasm"/>
    <property type="evidence" value="ECO:0007669"/>
    <property type="project" value="TreeGrafter"/>
</dbReference>
<dbReference type="Pfam" id="PF13191">
    <property type="entry name" value="AAA_16"/>
    <property type="match status" value="1"/>
</dbReference>
<proteinExistence type="predicted"/>
<sequence>MVGMVACGTCGTELRQGARFCDSCGTAIVDGSKHAEYKQVTVLFADVVDSMRLAAAVGAERLREILSALVSRCSGVVGHYGGTVDKFTGDGIMALFGAPLALEDHALRACLAALDLQYESHRLADELDLPAGVGLQIRVGLNSGQVIAGEMSAGGFGYTAIGEQVGMAQRMESVAPHGGIMCSDTTARLVEDSVLLGAPEMLRVKGCDRPVAARRLLAATNAAHGGRSDPTLVGRSWELNTIAGLLDEAVEGRGGIVSVVGPPGIGKSRMVRESIELARRRGVAVFYTYCESHASDVPFHVVVPLLREGFGVAGLDPAAARVRVRSLVPDADPEDLLLLDDVLGIADPDVPMPDLDADARRRRVAALVNAASLARREPGLYVLEDAHWIDEVSESMLAEFLTVVTHTHSVMLITYRPEYTGVLARVSGAQTIALRPLTDGQTSTLLTELLGPDAAAHQLAGLIADRAAGNPFFTQEIVRDLAERGVLRGERGAYRFHGADVEIGVPATLQATIAARIDRLEVEAKRTLSAAAVIGLRFGPDMLAALGADVSMQALIDAELVDQVMFAPRPEYAFRHPLIRMVALESQLKSDRAELHRRLAVDIERRAPHAADEHAALIADHYEEAGDLRAAFTWHMRAGTWLTNRDIDAARLSWQRARHVADQLPHDAEDRAAMTIAPRTLLCLSTWRAGGHLSDTGFDELCALAAAADDKVSLATAMAGQVSALLVHAHYRESSSLASELTSLLESVGDRRLTVALLFAALGAKFQTGEANEVVRLADRLIELADGDANMGNLIIGSPLVTAWTVGGMARACLGDPDWRTGLDRATPLVRDFGITTRALMLTYKCIGLPTGLLLPSPELLEESCEVLEVAQRSADDLALAGAQVSRGLLLLWQGGPYRDEALELLSLGREASVREQFTMAAVPAVDTELARDMAARGDLDGAIELARDVVDTSIDSGEAINMSASVTVLVQSLIARGDRDDLDHAQRVIDRFAALPTDPGFVLYDVQLMRLRALLARARGDEERYRECSDRYRELATAYRYEGHMALAARMA</sequence>
<name>I7FVT7_MYCS2</name>
<keyword evidence="1" id="KW-0547">Nucleotide-binding</keyword>
<dbReference type="CDD" id="cd07302">
    <property type="entry name" value="CHD"/>
    <property type="match status" value="1"/>
</dbReference>
<dbReference type="InterPro" id="IPR029787">
    <property type="entry name" value="Nucleotide_cyclase"/>
</dbReference>
<dbReference type="EMBL" id="CP001663">
    <property type="protein sequence ID" value="AFP36702.1"/>
    <property type="molecule type" value="Genomic_DNA"/>
</dbReference>
<dbReference type="SMART" id="SM00044">
    <property type="entry name" value="CYCc"/>
    <property type="match status" value="1"/>
</dbReference>
<evidence type="ECO:0000256" key="2">
    <source>
        <dbReference type="ARBA" id="ARBA00022840"/>
    </source>
</evidence>
<reference evidence="4 5" key="2">
    <citation type="journal article" date="2009" name="Genome Res.">
        <title>Ortho-proteogenomics: multiple proteomes investigation through orthology and a new MS-based protocol.</title>
        <authorList>
            <person name="Gallien S."/>
            <person name="Perrodou E."/>
            <person name="Carapito C."/>
            <person name="Deshayes C."/>
            <person name="Reyrat J.M."/>
            <person name="Van Dorsselaer A."/>
            <person name="Poch O."/>
            <person name="Schaeffer C."/>
            <person name="Lecompte O."/>
        </authorList>
    </citation>
    <scope>NUCLEOTIDE SEQUENCE [LARGE SCALE GENOMIC DNA]</scope>
    <source>
        <strain evidence="5">ATCC 700084 / mc(2)155</strain>
    </source>
</reference>
<protein>
    <submittedName>
        <fullName evidence="4">Adenylate/guanylate cyclase</fullName>
        <ecNumber evidence="4">4.6.1.1</ecNumber>
    </submittedName>
</protein>
<dbReference type="GO" id="GO:0009190">
    <property type="term" value="P:cyclic nucleotide biosynthetic process"/>
    <property type="evidence" value="ECO:0007669"/>
    <property type="project" value="InterPro"/>
</dbReference>
<dbReference type="InterPro" id="IPR001054">
    <property type="entry name" value="A/G_cyclase"/>
</dbReference>
<dbReference type="AlphaFoldDB" id="I7FVT7"/>
<keyword evidence="4" id="KW-0456">Lyase</keyword>
<dbReference type="PROSITE" id="PS50125">
    <property type="entry name" value="GUANYLATE_CYCLASE_2"/>
    <property type="match status" value="1"/>
</dbReference>
<dbReference type="Proteomes" id="UP000006158">
    <property type="component" value="Chromosome"/>
</dbReference>
<evidence type="ECO:0000313" key="5">
    <source>
        <dbReference type="Proteomes" id="UP000006158"/>
    </source>
</evidence>
<evidence type="ECO:0000259" key="3">
    <source>
        <dbReference type="PROSITE" id="PS50125"/>
    </source>
</evidence>
<dbReference type="Gene3D" id="3.40.50.300">
    <property type="entry name" value="P-loop containing nucleotide triphosphate hydrolases"/>
    <property type="match status" value="1"/>
</dbReference>
<dbReference type="InterPro" id="IPR027417">
    <property type="entry name" value="P-loop_NTPase"/>
</dbReference>
<dbReference type="SUPFAM" id="SSF52540">
    <property type="entry name" value="P-loop containing nucleoside triphosphate hydrolases"/>
    <property type="match status" value="1"/>
</dbReference>
<evidence type="ECO:0000313" key="4">
    <source>
        <dbReference type="EMBL" id="AFP36702.1"/>
    </source>
</evidence>
<evidence type="ECO:0000256" key="1">
    <source>
        <dbReference type="ARBA" id="ARBA00022741"/>
    </source>
</evidence>
<accession>I7FVT7</accession>
<dbReference type="EC" id="4.6.1.1" evidence="4"/>
<dbReference type="KEGG" id="msg:MSMEI_0221"/>
<dbReference type="Gene3D" id="3.30.70.1230">
    <property type="entry name" value="Nucleotide cyclase"/>
    <property type="match status" value="1"/>
</dbReference>
<dbReference type="GO" id="GO:0035556">
    <property type="term" value="P:intracellular signal transduction"/>
    <property type="evidence" value="ECO:0007669"/>
    <property type="project" value="InterPro"/>
</dbReference>
<dbReference type="InterPro" id="IPR026870">
    <property type="entry name" value="Zinc_ribbon_dom"/>
</dbReference>
<organism evidence="4 5">
    <name type="scientific">Mycolicibacterium smegmatis (strain ATCC 700084 / mc(2)155)</name>
    <name type="common">Mycobacterium smegmatis</name>
    <dbReference type="NCBI Taxonomy" id="246196"/>
    <lineage>
        <taxon>Bacteria</taxon>
        <taxon>Bacillati</taxon>
        <taxon>Actinomycetota</taxon>
        <taxon>Actinomycetes</taxon>
        <taxon>Mycobacteriales</taxon>
        <taxon>Mycobacteriaceae</taxon>
        <taxon>Mycolicibacterium</taxon>
    </lineage>
</organism>
<gene>
    <name evidence="4" type="ordered locus">MSMEI_0221</name>
</gene>
<dbReference type="PANTHER" id="PTHR16305">
    <property type="entry name" value="TESTICULAR SOLUBLE ADENYLYL CYCLASE"/>
    <property type="match status" value="1"/>
</dbReference>